<evidence type="ECO:0000256" key="1">
    <source>
        <dbReference type="ARBA" id="ARBA00009075"/>
    </source>
</evidence>
<dbReference type="GO" id="GO:0016020">
    <property type="term" value="C:membrane"/>
    <property type="evidence" value="ECO:0007669"/>
    <property type="project" value="InterPro"/>
</dbReference>
<feature type="chain" id="PRO_5002232316" evidence="4">
    <location>
        <begin position="27"/>
        <end position="419"/>
    </location>
</feature>
<dbReference type="PANTHER" id="PTHR34596">
    <property type="entry name" value="CHITOPORIN"/>
    <property type="match status" value="1"/>
</dbReference>
<sequence>MRSPLLLAPSLLALGVSLALPMSAHAEGFVEDAKVSLGLRNYYFNRNYLNGTDPVIRGERQGQAEGWTQSFILDARSGYTAGTIGVGLDVLGLYSIKLDGNRGAANTQLMPIHGDGQAADDFGRTAVAAKARLSKTELKVGEWFAVLPILRADDGRSLPQTFQGAQLTSSEIDGLTLYGGQFWKNSQRNDASREDLTYNNIKGDDFNFGGGEFKFNGNNTMVGVWHARLEDIYQQSYLQLTHSQPVGDWVLGANLGYIDGKDEGAAKAGRLDNKVYQGSFSAKTGSNTFTVAYQKLNGSTKFMRVDGTSGGTLVNDGFTNSYDAPNERSWQVRHDFNFAGVGIPGLTLMNRYVSGDSIHTADGRKDGEEWGRESELAYTIQDGTLKNLSVRWRNSDVRRDVGQDLHENRLIFNYPLSIL</sequence>
<gene>
    <name evidence="5" type="ORF">RU08_07790</name>
</gene>
<evidence type="ECO:0000313" key="5">
    <source>
        <dbReference type="EMBL" id="KIQ02173.1"/>
    </source>
</evidence>
<dbReference type="InterPro" id="IPR005318">
    <property type="entry name" value="OM_porin_bac"/>
</dbReference>
<dbReference type="PANTHER" id="PTHR34596:SF2">
    <property type="entry name" value="CHITOPORIN"/>
    <property type="match status" value="1"/>
</dbReference>
<dbReference type="AlphaFoldDB" id="A0A0D0KXV7"/>
<evidence type="ECO:0000256" key="4">
    <source>
        <dbReference type="SAM" id="SignalP"/>
    </source>
</evidence>
<comment type="similarity">
    <text evidence="1">Belongs to the outer membrane porin (Opr) (TC 1.B.25) family.</text>
</comment>
<dbReference type="EMBL" id="JXQW01000019">
    <property type="protein sequence ID" value="KIQ02173.1"/>
    <property type="molecule type" value="Genomic_DNA"/>
</dbReference>
<dbReference type="Pfam" id="PF03573">
    <property type="entry name" value="OprD"/>
    <property type="match status" value="1"/>
</dbReference>
<dbReference type="Gene3D" id="2.40.160.10">
    <property type="entry name" value="Porin"/>
    <property type="match status" value="1"/>
</dbReference>
<evidence type="ECO:0000256" key="2">
    <source>
        <dbReference type="ARBA" id="ARBA00022448"/>
    </source>
</evidence>
<name>A0A0D0KXV7_9PSED</name>
<comment type="caution">
    <text evidence="5">The sequence shown here is derived from an EMBL/GenBank/DDBJ whole genome shotgun (WGS) entry which is preliminary data.</text>
</comment>
<feature type="signal peptide" evidence="4">
    <location>
        <begin position="1"/>
        <end position="26"/>
    </location>
</feature>
<keyword evidence="3 4" id="KW-0732">Signal</keyword>
<dbReference type="InterPro" id="IPR023614">
    <property type="entry name" value="Porin_dom_sf"/>
</dbReference>
<dbReference type="GO" id="GO:0015288">
    <property type="term" value="F:porin activity"/>
    <property type="evidence" value="ECO:0007669"/>
    <property type="project" value="TreeGrafter"/>
</dbReference>
<accession>A0A0D0KXV7</accession>
<evidence type="ECO:0000313" key="6">
    <source>
        <dbReference type="Proteomes" id="UP000032068"/>
    </source>
</evidence>
<organism evidence="5 6">
    <name type="scientific">Pseudomonas fulva</name>
    <dbReference type="NCBI Taxonomy" id="47880"/>
    <lineage>
        <taxon>Bacteria</taxon>
        <taxon>Pseudomonadati</taxon>
        <taxon>Pseudomonadota</taxon>
        <taxon>Gammaproteobacteria</taxon>
        <taxon>Pseudomonadales</taxon>
        <taxon>Pseudomonadaceae</taxon>
        <taxon>Pseudomonas</taxon>
    </lineage>
</organism>
<proteinExistence type="inferred from homology"/>
<dbReference type="Proteomes" id="UP000032068">
    <property type="component" value="Unassembled WGS sequence"/>
</dbReference>
<keyword evidence="2" id="KW-0813">Transport</keyword>
<reference evidence="5 6" key="1">
    <citation type="submission" date="2014-12" db="EMBL/GenBank/DDBJ databases">
        <title>16Stimator: statistical estimation of ribosomal gene copy numbers from draft genome assemblies.</title>
        <authorList>
            <person name="Perisin M.A."/>
            <person name="Vetter M."/>
            <person name="Gilbert J.A."/>
            <person name="Bergelson J."/>
        </authorList>
    </citation>
    <scope>NUCLEOTIDE SEQUENCE [LARGE SCALE GENOMIC DNA]</scope>
    <source>
        <strain evidence="5 6">MEJ086</strain>
    </source>
</reference>
<protein>
    <submittedName>
        <fullName evidence="5">Porin</fullName>
    </submittedName>
</protein>
<evidence type="ECO:0000256" key="3">
    <source>
        <dbReference type="ARBA" id="ARBA00022729"/>
    </source>
</evidence>